<gene>
    <name evidence="7" type="ORF">NZK81_07220</name>
</gene>
<accession>A0ABT2I3F9</accession>
<reference evidence="7" key="1">
    <citation type="submission" date="2022-09" db="EMBL/GenBank/DDBJ databases">
        <title>Novosphingobium sp. Nov., a polycyclic aromatic hydrocarbon-degrading bacterium isolated form mangrove sediments in HongKong.</title>
        <authorList>
            <person name="Hu Z."/>
        </authorList>
    </citation>
    <scope>NUCLEOTIDE SEQUENCE</scope>
    <source>
        <strain evidence="7">HK4-1</strain>
    </source>
</reference>
<dbReference type="PANTHER" id="PTHR30471:SF3">
    <property type="entry name" value="UPF0758 PROTEIN YEES-RELATED"/>
    <property type="match status" value="1"/>
</dbReference>
<evidence type="ECO:0000256" key="5">
    <source>
        <dbReference type="ARBA" id="ARBA00023049"/>
    </source>
</evidence>
<dbReference type="RefSeq" id="WP_260045378.1">
    <property type="nucleotide sequence ID" value="NZ_JANZXA010000004.1"/>
</dbReference>
<organism evidence="7 8">
    <name type="scientific">Novosphingobium mangrovi</name>
    <name type="common">ex Huang et al. 2023</name>
    <dbReference type="NCBI Taxonomy" id="2976432"/>
    <lineage>
        <taxon>Bacteria</taxon>
        <taxon>Pseudomonadati</taxon>
        <taxon>Pseudomonadota</taxon>
        <taxon>Alphaproteobacteria</taxon>
        <taxon>Sphingomonadales</taxon>
        <taxon>Sphingomonadaceae</taxon>
        <taxon>Novosphingobium</taxon>
    </lineage>
</organism>
<dbReference type="InterPro" id="IPR025657">
    <property type="entry name" value="RadC_JAB"/>
</dbReference>
<keyword evidence="5" id="KW-0482">Metalloprotease</keyword>
<dbReference type="InterPro" id="IPR020891">
    <property type="entry name" value="UPF0758_CS"/>
</dbReference>
<evidence type="ECO:0000313" key="7">
    <source>
        <dbReference type="EMBL" id="MCT2399333.1"/>
    </source>
</evidence>
<feature type="domain" description="MPN" evidence="6">
    <location>
        <begin position="38"/>
        <end position="209"/>
    </location>
</feature>
<evidence type="ECO:0000256" key="4">
    <source>
        <dbReference type="ARBA" id="ARBA00022833"/>
    </source>
</evidence>
<keyword evidence="8" id="KW-1185">Reference proteome</keyword>
<comment type="caution">
    <text evidence="7">The sequence shown here is derived from an EMBL/GenBank/DDBJ whole genome shotgun (WGS) entry which is preliminary data.</text>
</comment>
<dbReference type="PROSITE" id="PS50249">
    <property type="entry name" value="MPN"/>
    <property type="match status" value="1"/>
</dbReference>
<dbReference type="InterPro" id="IPR037518">
    <property type="entry name" value="MPN"/>
</dbReference>
<keyword evidence="3" id="KW-0378">Hydrolase</keyword>
<evidence type="ECO:0000313" key="8">
    <source>
        <dbReference type="Proteomes" id="UP001165583"/>
    </source>
</evidence>
<dbReference type="Proteomes" id="UP001165583">
    <property type="component" value="Unassembled WGS sequence"/>
</dbReference>
<dbReference type="Pfam" id="PF04002">
    <property type="entry name" value="RadC"/>
    <property type="match status" value="1"/>
</dbReference>
<protein>
    <submittedName>
        <fullName evidence="7">DNA repair protein RadC</fullName>
    </submittedName>
</protein>
<name>A0ABT2I3F9_9SPHN</name>
<dbReference type="EMBL" id="JANZXA010000004">
    <property type="protein sequence ID" value="MCT2399333.1"/>
    <property type="molecule type" value="Genomic_DNA"/>
</dbReference>
<dbReference type="SUPFAM" id="SSF102712">
    <property type="entry name" value="JAB1/MPN domain"/>
    <property type="match status" value="1"/>
</dbReference>
<dbReference type="PROSITE" id="PS01302">
    <property type="entry name" value="UPF0758"/>
    <property type="match status" value="1"/>
</dbReference>
<dbReference type="InterPro" id="IPR001405">
    <property type="entry name" value="UPF0758"/>
</dbReference>
<dbReference type="PANTHER" id="PTHR30471">
    <property type="entry name" value="DNA REPAIR PROTEIN RADC"/>
    <property type="match status" value="1"/>
</dbReference>
<proteinExistence type="predicted"/>
<evidence type="ECO:0000256" key="2">
    <source>
        <dbReference type="ARBA" id="ARBA00022723"/>
    </source>
</evidence>
<keyword evidence="1" id="KW-0645">Protease</keyword>
<evidence type="ECO:0000259" key="6">
    <source>
        <dbReference type="PROSITE" id="PS50249"/>
    </source>
</evidence>
<evidence type="ECO:0000256" key="3">
    <source>
        <dbReference type="ARBA" id="ARBA00022801"/>
    </source>
</evidence>
<keyword evidence="2" id="KW-0479">Metal-binding</keyword>
<keyword evidence="4" id="KW-0862">Zinc</keyword>
<dbReference type="Gene3D" id="3.40.140.10">
    <property type="entry name" value="Cytidine Deaminase, domain 2"/>
    <property type="match status" value="1"/>
</dbReference>
<sequence length="209" mass="22913">MAAEQAGQLSVLARLLYPYAGDRSEVVARRLIRHFGSIRTIWSASIEALDEALAQAEECPAEVGALIVAARQLAEAAAREALIGQPIDTRAPEFRYYLVRRLGMRREECLMILFFTGEGLFLAEDFYDGGQRAEVTIPLRQTVRRALDLDARRLVVAHNHPSGSAEPSEADIAATAQLRRVVEALEVGLDDHCIVAGNVIASMRSMGLI</sequence>
<evidence type="ECO:0000256" key="1">
    <source>
        <dbReference type="ARBA" id="ARBA00022670"/>
    </source>
</evidence>